<accession>A0A6B9VEH2</accession>
<organism evidence="2 3">
    <name type="scientific">Arachis hypogaea</name>
    <name type="common">Peanut</name>
    <dbReference type="NCBI Taxonomy" id="3818"/>
    <lineage>
        <taxon>Eukaryota</taxon>
        <taxon>Viridiplantae</taxon>
        <taxon>Streptophyta</taxon>
        <taxon>Embryophyta</taxon>
        <taxon>Tracheophyta</taxon>
        <taxon>Spermatophyta</taxon>
        <taxon>Magnoliopsida</taxon>
        <taxon>eudicotyledons</taxon>
        <taxon>Gunneridae</taxon>
        <taxon>Pentapetalae</taxon>
        <taxon>rosids</taxon>
        <taxon>fabids</taxon>
        <taxon>Fabales</taxon>
        <taxon>Fabaceae</taxon>
        <taxon>Papilionoideae</taxon>
        <taxon>50 kb inversion clade</taxon>
        <taxon>dalbergioids sensu lato</taxon>
        <taxon>Dalbergieae</taxon>
        <taxon>Pterocarpus clade</taxon>
        <taxon>Arachis</taxon>
    </lineage>
</organism>
<dbReference type="Pfam" id="PF26130">
    <property type="entry name" value="PB1-like"/>
    <property type="match status" value="1"/>
</dbReference>
<sequence length="175" mass="20301">MATIHIILSIHHRRRFERGLCGKVTYISGEVTEIERVKVDTLNGFFKSNLLKDIGYTSIAEFYWLELGNAKELDNGLRLLRVDMDVVKMYEADMKNDNKINVYTEHPMDHPVLVEEKEMTPSKMRKKSCTKRVQTLKKSSRRILVVVKDNDDTEIAVMSILVIHVSKQSMRFSLV</sequence>
<dbReference type="AlphaFoldDB" id="A0A6B9VEH2"/>
<reference evidence="2 3" key="1">
    <citation type="submission" date="2020-01" db="EMBL/GenBank/DDBJ databases">
        <title>Genome sequence of Arachis hypogaea, cultivar Shitouqi.</title>
        <authorList>
            <person name="Zhuang W."/>
            <person name="Chen H."/>
            <person name="Varshney R."/>
            <person name="Wang D."/>
            <person name="Ming R."/>
        </authorList>
    </citation>
    <scope>NUCLEOTIDE SEQUENCE [LARGE SCALE GENOMIC DNA]</scope>
    <source>
        <tissue evidence="2">Young leaf</tissue>
    </source>
</reference>
<name>A0A6B9VEH2_ARAHY</name>
<dbReference type="EMBL" id="CP031001">
    <property type="protein sequence ID" value="QHN79557.1"/>
    <property type="molecule type" value="Genomic_DNA"/>
</dbReference>
<protein>
    <recommendedName>
        <fullName evidence="1">PB1-like domain-containing protein</fullName>
    </recommendedName>
</protein>
<dbReference type="InterPro" id="IPR058594">
    <property type="entry name" value="PB1-like_dom_pln"/>
</dbReference>
<gene>
    <name evidence="2" type="ORF">DS421_19g671010</name>
</gene>
<proteinExistence type="predicted"/>
<evidence type="ECO:0000313" key="2">
    <source>
        <dbReference type="EMBL" id="QHN79557.1"/>
    </source>
</evidence>
<evidence type="ECO:0000259" key="1">
    <source>
        <dbReference type="Pfam" id="PF26130"/>
    </source>
</evidence>
<feature type="domain" description="PB1-like" evidence="1">
    <location>
        <begin position="5"/>
        <end position="106"/>
    </location>
</feature>
<dbReference type="Proteomes" id="UP000464620">
    <property type="component" value="Chromosome B09"/>
</dbReference>
<dbReference type="Gramene" id="arahy.Tifrunner.gnm2.ann2.Ah19g523000.1">
    <property type="protein sequence ID" value="arahy.Tifrunner.gnm2.ann2.Ah19g523000.1-CDS-1"/>
    <property type="gene ID" value="arahy.Tifrunner.gnm2.ann2.Ah19g523000"/>
</dbReference>
<evidence type="ECO:0000313" key="3">
    <source>
        <dbReference type="Proteomes" id="UP000464620"/>
    </source>
</evidence>